<sequence>MYAAYKWLFFALVATWSHFALAKYMGGSANLSGNCDSQNECVVNLGAPWSRWRGLCNSSDFSALWSKGGERYLIQCRSGDTSEDSVVWVIDAKTGFFGKLYFGRFFKKGALAVGPNIEIKDKFQLRTLCESVEIKRMKESDFVLLDKRPMDEGAYCYAPVYLTLRFDKLIVETNDGPFKNDDVDHAVHEVSIQEKRRLKYLLDAIRNWHSEP</sequence>
<evidence type="ECO:0000256" key="1">
    <source>
        <dbReference type="SAM" id="SignalP"/>
    </source>
</evidence>
<feature type="chain" id="PRO_5026962455" evidence="1">
    <location>
        <begin position="23"/>
        <end position="212"/>
    </location>
</feature>
<proteinExistence type="predicted"/>
<evidence type="ECO:0000313" key="2">
    <source>
        <dbReference type="EMBL" id="KAB0640113.1"/>
    </source>
</evidence>
<comment type="caution">
    <text evidence="2">The sequence shown here is derived from an EMBL/GenBank/DDBJ whole genome shotgun (WGS) entry which is preliminary data.</text>
</comment>
<dbReference type="AlphaFoldDB" id="A0A6L3N4V5"/>
<name>A0A6L3N4V5_9BURK</name>
<keyword evidence="1" id="KW-0732">Signal</keyword>
<dbReference type="Proteomes" id="UP000473470">
    <property type="component" value="Unassembled WGS sequence"/>
</dbReference>
<gene>
    <name evidence="2" type="ORF">F7R25_05460</name>
</gene>
<dbReference type="RefSeq" id="WP_150998590.1">
    <property type="nucleotide sequence ID" value="NZ_CABVPM010000004.1"/>
</dbReference>
<accession>A0A6L3N4V5</accession>
<organism evidence="2 3">
    <name type="scientific">Burkholderia stagnalis</name>
    <dbReference type="NCBI Taxonomy" id="1503054"/>
    <lineage>
        <taxon>Bacteria</taxon>
        <taxon>Pseudomonadati</taxon>
        <taxon>Pseudomonadota</taxon>
        <taxon>Betaproteobacteria</taxon>
        <taxon>Burkholderiales</taxon>
        <taxon>Burkholderiaceae</taxon>
        <taxon>Burkholderia</taxon>
        <taxon>Burkholderia cepacia complex</taxon>
    </lineage>
</organism>
<evidence type="ECO:0000313" key="3">
    <source>
        <dbReference type="Proteomes" id="UP000473470"/>
    </source>
</evidence>
<reference evidence="2 3" key="1">
    <citation type="submission" date="2019-09" db="EMBL/GenBank/DDBJ databases">
        <title>Draft genome sequences of 48 bacterial type strains from the CCUG.</title>
        <authorList>
            <person name="Tunovic T."/>
            <person name="Pineiro-Iglesias B."/>
            <person name="Unosson C."/>
            <person name="Inganas E."/>
            <person name="Ohlen M."/>
            <person name="Cardew S."/>
            <person name="Jensie-Markopoulos S."/>
            <person name="Salva-Serra F."/>
            <person name="Jaen-Luchoro D."/>
            <person name="Karlsson R."/>
            <person name="Svensson-Stadler L."/>
            <person name="Chun J."/>
            <person name="Moore E."/>
        </authorList>
    </citation>
    <scope>NUCLEOTIDE SEQUENCE [LARGE SCALE GENOMIC DNA]</scope>
    <source>
        <strain evidence="2 3">CCUG 65686</strain>
    </source>
</reference>
<dbReference type="EMBL" id="VZOK01000006">
    <property type="protein sequence ID" value="KAB0640113.1"/>
    <property type="molecule type" value="Genomic_DNA"/>
</dbReference>
<feature type="signal peptide" evidence="1">
    <location>
        <begin position="1"/>
        <end position="22"/>
    </location>
</feature>
<protein>
    <submittedName>
        <fullName evidence="2">Uncharacterized protein</fullName>
    </submittedName>
</protein>